<evidence type="ECO:0000256" key="1">
    <source>
        <dbReference type="SAM" id="Coils"/>
    </source>
</evidence>
<organism evidence="3 4">
    <name type="scientific">Porcisia hertigi</name>
    <dbReference type="NCBI Taxonomy" id="2761500"/>
    <lineage>
        <taxon>Eukaryota</taxon>
        <taxon>Discoba</taxon>
        <taxon>Euglenozoa</taxon>
        <taxon>Kinetoplastea</taxon>
        <taxon>Metakinetoplastina</taxon>
        <taxon>Trypanosomatida</taxon>
        <taxon>Trypanosomatidae</taxon>
        <taxon>Leishmaniinae</taxon>
        <taxon>Porcisia</taxon>
    </lineage>
</organism>
<dbReference type="EMBL" id="JAFJZO010000030">
    <property type="protein sequence ID" value="KAG5498793.1"/>
    <property type="molecule type" value="Genomic_DNA"/>
</dbReference>
<feature type="compositionally biased region" description="Polar residues" evidence="2">
    <location>
        <begin position="442"/>
        <end position="461"/>
    </location>
</feature>
<dbReference type="RefSeq" id="XP_067755547.1">
    <property type="nucleotide sequence ID" value="XM_067899103.1"/>
</dbReference>
<comment type="caution">
    <text evidence="3">The sequence shown here is derived from an EMBL/GenBank/DDBJ whole genome shotgun (WGS) entry which is preliminary data.</text>
</comment>
<name>A0A836INK1_9TRYP</name>
<proteinExistence type="predicted"/>
<dbReference type="Proteomes" id="UP000674318">
    <property type="component" value="Unassembled WGS sequence"/>
</dbReference>
<evidence type="ECO:0000313" key="4">
    <source>
        <dbReference type="Proteomes" id="UP000674318"/>
    </source>
</evidence>
<feature type="region of interest" description="Disordered" evidence="2">
    <location>
        <begin position="572"/>
        <end position="592"/>
    </location>
</feature>
<gene>
    <name evidence="3" type="ORF">JKF63_03082</name>
</gene>
<protein>
    <submittedName>
        <fullName evidence="3">Uncharacterized protein</fullName>
    </submittedName>
</protein>
<dbReference type="GeneID" id="94289180"/>
<feature type="region of interest" description="Disordered" evidence="2">
    <location>
        <begin position="286"/>
        <end position="310"/>
    </location>
</feature>
<accession>A0A836INK1</accession>
<reference evidence="3 4" key="1">
    <citation type="submission" date="2021-02" db="EMBL/GenBank/DDBJ databases">
        <title>Porcisia hertigi Genome sequencing and assembly.</title>
        <authorList>
            <person name="Almutairi H."/>
            <person name="Gatherer D."/>
        </authorList>
    </citation>
    <scope>NUCLEOTIDE SEQUENCE [LARGE SCALE GENOMIC DNA]</scope>
    <source>
        <strain evidence="3 4">C119</strain>
    </source>
</reference>
<sequence length="592" mass="64866">MMSRFLTSLCLNGVRTSDHLPLDVVNAQTLALNGRLVAADDIVELALPSKVATAMMTSMAAAPAYCYSVYLLLGAQVHRGRFGDAVIHSIIREQARRRSSLDDPQVAFGPVMTRAPKHNGTSPASLQYEECLLFALDDGAVACETLRASDAPEAVDELLRTLRIISLAIFKCPGNKTCVVLVSPHLSTAHMAALLLACRRHVFLYLDETMSVEEMLETIAEMRQVRESLSSFSAPLALDAERAQRMIAGDHSGAAPLQMSALLDALAHTDGEYKVFLAALAREWTEQQEQRSSPPSRGPVTVTGDGETGSVVQMEMLRKELEGARAAQRATEDVLADQLCVHRDEMLSLRAELESAQRRGDDNTVFSESLNKSTVNGRAVSKNLLQSFQQQEHSHNSLSRNDTSSSMVSQLQKALGNALKAQRFAEEKVRLLELRQSLTASSSQVAPITKGNASGDVTSPRPSLRLQPATATSVAAPSPPATAPPAWEQKLLQQENTALVAEFQRKEKEWQQQLRQASAEVAQLQQERLTMVATLQLQSQTIAAAQRALLNSRVSQEQEMSQTLEHVRVLSQELRSRHRSETHGFQVGPERP</sequence>
<evidence type="ECO:0000256" key="2">
    <source>
        <dbReference type="SAM" id="MobiDB-lite"/>
    </source>
</evidence>
<evidence type="ECO:0000313" key="3">
    <source>
        <dbReference type="EMBL" id="KAG5498793.1"/>
    </source>
</evidence>
<dbReference type="OrthoDB" id="273292at2759"/>
<dbReference type="KEGG" id="phet:94289180"/>
<keyword evidence="1" id="KW-0175">Coiled coil</keyword>
<feature type="coiled-coil region" evidence="1">
    <location>
        <begin position="489"/>
        <end position="527"/>
    </location>
</feature>
<dbReference type="AlphaFoldDB" id="A0A836INK1"/>
<keyword evidence="4" id="KW-1185">Reference proteome</keyword>
<feature type="region of interest" description="Disordered" evidence="2">
    <location>
        <begin position="442"/>
        <end position="484"/>
    </location>
</feature>